<dbReference type="Proteomes" id="UP001164705">
    <property type="component" value="Chromosome"/>
</dbReference>
<accession>A0A9E8SDS9</accession>
<dbReference type="InterPro" id="IPR028974">
    <property type="entry name" value="TSP_type-3_rpt"/>
</dbReference>
<proteinExistence type="predicted"/>
<evidence type="ECO:0000313" key="2">
    <source>
        <dbReference type="Proteomes" id="UP001164705"/>
    </source>
</evidence>
<dbReference type="GO" id="GO:0005509">
    <property type="term" value="F:calcium ion binding"/>
    <property type="evidence" value="ECO:0007669"/>
    <property type="project" value="InterPro"/>
</dbReference>
<gene>
    <name evidence="1" type="ORF">N7U66_03495</name>
</gene>
<dbReference type="Gene3D" id="4.10.1080.10">
    <property type="entry name" value="TSP type-3 repeat"/>
    <property type="match status" value="1"/>
</dbReference>
<keyword evidence="2" id="KW-1185">Reference proteome</keyword>
<reference evidence="1" key="1">
    <citation type="submission" date="2022-11" db="EMBL/GenBank/DDBJ databases">
        <title>Lacinutrix neustonica HL-RS19T sp. nov., isolated from the surface microlayer sample of brackish Lake Shihwa.</title>
        <authorList>
            <person name="Choi J.Y."/>
            <person name="Hwang C.Y."/>
        </authorList>
    </citation>
    <scope>NUCLEOTIDE SEQUENCE</scope>
    <source>
        <strain evidence="1">HL-RS19</strain>
    </source>
</reference>
<dbReference type="KEGG" id="lnu:N7U66_03495"/>
<dbReference type="SUPFAM" id="SSF103647">
    <property type="entry name" value="TSP type-3 repeat"/>
    <property type="match status" value="2"/>
</dbReference>
<dbReference type="PROSITE" id="PS00018">
    <property type="entry name" value="EF_HAND_1"/>
    <property type="match status" value="1"/>
</dbReference>
<protein>
    <submittedName>
        <fullName evidence="1">Uncharacterized protein</fullName>
    </submittedName>
</protein>
<evidence type="ECO:0000313" key="1">
    <source>
        <dbReference type="EMBL" id="WAC02748.1"/>
    </source>
</evidence>
<sequence>MIFFVTCHSFAQNNSRVDSDGDGVMDRKDLDDDNDGILDTIENNKRKENLTRWKNRINVKSSFNNIIFRSGGSDWCNTINSIPFSKLDFNNSYKVTFNVRGSNDAIIGFGIEENGISYEDVDYGFLFKNNTFKIFSNGVEKTEIHYFKKKDLFKIVYNNRKLKFFQNKILIKSFDVGPDLDFYLDTSFRGFKGGRHGKRHHSGYYNNRGNRISIFSNFTISSVANLDTDNDGIINSLDLDSDGDNCNDVIEAGYSDEDKDGVLGTGLPIVDSRGRVTGKGGYTSIENDYLNPLIKVCPDENEYGIYINTTNLPDTIYDIITSDLTLSNLISGKQNSESFIALGVDDGIDKTVFIKVNPSEKASELNLRFVVNGGEVSNIEVLSNGVWLVLSDDFYFLENSKISFMNEGSTAIPQFTINLINGVQYDSSVPLTVSVNENIDLLGATLEIISPTNVNLVVQPSSTINGFVVDNMLTEFGSYNFVLRIQGKLFKGHFLVKEPG</sequence>
<organism evidence="1 2">
    <name type="scientific">Lacinutrix neustonica</name>
    <dbReference type="NCBI Taxonomy" id="2980107"/>
    <lineage>
        <taxon>Bacteria</taxon>
        <taxon>Pseudomonadati</taxon>
        <taxon>Bacteroidota</taxon>
        <taxon>Flavobacteriia</taxon>
        <taxon>Flavobacteriales</taxon>
        <taxon>Flavobacteriaceae</taxon>
        <taxon>Lacinutrix</taxon>
    </lineage>
</organism>
<dbReference type="AlphaFoldDB" id="A0A9E8SDS9"/>
<dbReference type="RefSeq" id="WP_267677346.1">
    <property type="nucleotide sequence ID" value="NZ_CP113088.1"/>
</dbReference>
<name>A0A9E8SDS9_9FLAO</name>
<dbReference type="EMBL" id="CP113088">
    <property type="protein sequence ID" value="WAC02748.1"/>
    <property type="molecule type" value="Genomic_DNA"/>
</dbReference>
<dbReference type="InterPro" id="IPR018247">
    <property type="entry name" value="EF_Hand_1_Ca_BS"/>
</dbReference>